<keyword evidence="8" id="KW-1185">Reference proteome</keyword>
<feature type="region of interest" description="Disordered" evidence="6">
    <location>
        <begin position="1"/>
        <end position="59"/>
    </location>
</feature>
<keyword evidence="2" id="KW-0808">Transferase</keyword>
<sequence>MITSPTSSNLDIQYSHSTLSSPTTSEATSISNFSPPTPVLDNPDLLLPDGMAPSTSKTSVGESILRQYAEHLDPIDADGQTHAVRSLVHAEPDLVSEKAASSDNASPNDPLKTSYIAHHPTVPVPKPLLLPKSLLTHRKNPKSIDIPRQTIMKALVSRRPSAGPNTAPLAANALRTATSDVELDQQRSYTGSPSLTAAFAGLQAGTLSTYSPTSTSFLRSPCFFHQRFDGVVDIQKVLEEIADDDYSHSRLMQTATGVREVSKQLQRKPLKRAVRNVMIVTKARDNSLVYLTRELAEWLLSTPRYGSELGVNVYVDAKLRHSQRFDAAGLLIKEPRFSKMLKYWTPDLCWSSPEKFDLVLTMGGDGTVLFTSWLFQRVVPPVLSFSLGSLGFLTNFEFDKYKEHLDRVMGDAGMRVNLRMRFTCTVWRADRSPGAVKGAVEEGEQFEVLNELVIDRGPSAYVSNLELYGDDELLTIVQADGCIFSTPTGSTAYSLSAGGSLIHPSIPAILLTPICPHTLSFRPMVLSDTLALRIAVPHKSRSSAYCSFDGKGRIELKQGDYVTLEASQYPFPTVMTGTNEWVESVQRALRWNVRGAVQKGWDSGEDEDSDHVEEKWDIDIDSSPLGGTDSGIGPSEDGDHAASPMRRQLSMLNM</sequence>
<feature type="compositionally biased region" description="Low complexity" evidence="6">
    <location>
        <begin position="39"/>
        <end position="49"/>
    </location>
</feature>
<dbReference type="SUPFAM" id="SSF111331">
    <property type="entry name" value="NAD kinase/diacylglycerol kinase-like"/>
    <property type="match status" value="1"/>
</dbReference>
<dbReference type="OrthoDB" id="24581at2759"/>
<dbReference type="InterPro" id="IPR002504">
    <property type="entry name" value="NADK"/>
</dbReference>
<dbReference type="GO" id="GO:0003951">
    <property type="term" value="F:NAD+ kinase activity"/>
    <property type="evidence" value="ECO:0007669"/>
    <property type="project" value="InterPro"/>
</dbReference>
<dbReference type="Pfam" id="PF20143">
    <property type="entry name" value="NAD_kinase_C"/>
    <property type="match status" value="1"/>
</dbReference>
<evidence type="ECO:0000313" key="8">
    <source>
        <dbReference type="Proteomes" id="UP000078343"/>
    </source>
</evidence>
<accession>A0A178Z647</accession>
<evidence type="ECO:0000256" key="2">
    <source>
        <dbReference type="ARBA" id="ARBA00022679"/>
    </source>
</evidence>
<feature type="compositionally biased region" description="Polar residues" evidence="6">
    <location>
        <begin position="1"/>
        <end position="34"/>
    </location>
</feature>
<keyword evidence="3 7" id="KW-0418">Kinase</keyword>
<evidence type="ECO:0000256" key="1">
    <source>
        <dbReference type="ARBA" id="ARBA00010995"/>
    </source>
</evidence>
<dbReference type="HAMAP" id="MF_00361">
    <property type="entry name" value="NAD_kinase"/>
    <property type="match status" value="1"/>
</dbReference>
<dbReference type="Pfam" id="PF01513">
    <property type="entry name" value="NAD_kinase"/>
    <property type="match status" value="1"/>
</dbReference>
<dbReference type="InterPro" id="IPR017438">
    <property type="entry name" value="ATP-NAD_kinase_N"/>
</dbReference>
<comment type="similarity">
    <text evidence="1">Belongs to the NAD kinase family.</text>
</comment>
<evidence type="ECO:0000256" key="6">
    <source>
        <dbReference type="SAM" id="MobiDB-lite"/>
    </source>
</evidence>
<feature type="region of interest" description="Disordered" evidence="6">
    <location>
        <begin position="599"/>
        <end position="654"/>
    </location>
</feature>
<evidence type="ECO:0000256" key="5">
    <source>
        <dbReference type="ARBA" id="ARBA00023027"/>
    </source>
</evidence>
<dbReference type="STRING" id="1367422.A0A178Z647"/>
<organism evidence="7 8">
    <name type="scientific">Fonsecaea erecta</name>
    <dbReference type="NCBI Taxonomy" id="1367422"/>
    <lineage>
        <taxon>Eukaryota</taxon>
        <taxon>Fungi</taxon>
        <taxon>Dikarya</taxon>
        <taxon>Ascomycota</taxon>
        <taxon>Pezizomycotina</taxon>
        <taxon>Eurotiomycetes</taxon>
        <taxon>Chaetothyriomycetidae</taxon>
        <taxon>Chaetothyriales</taxon>
        <taxon>Herpotrichiellaceae</taxon>
        <taxon>Fonsecaea</taxon>
    </lineage>
</organism>
<protein>
    <submittedName>
        <fullName evidence="7">NAD+ kinase</fullName>
    </submittedName>
</protein>
<dbReference type="Proteomes" id="UP000078343">
    <property type="component" value="Unassembled WGS sequence"/>
</dbReference>
<dbReference type="PANTHER" id="PTHR20275:SF0">
    <property type="entry name" value="NAD KINASE"/>
    <property type="match status" value="1"/>
</dbReference>
<proteinExistence type="inferred from homology"/>
<reference evidence="7 8" key="1">
    <citation type="submission" date="2016-04" db="EMBL/GenBank/DDBJ databases">
        <title>Draft genome of Fonsecaea erecta CBS 125763.</title>
        <authorList>
            <person name="Weiss V.A."/>
            <person name="Vicente V.A."/>
            <person name="Raittz R.T."/>
            <person name="Moreno L.F."/>
            <person name="De Souza E.M."/>
            <person name="Pedrosa F.O."/>
            <person name="Steffens M.B."/>
            <person name="Faoro H."/>
            <person name="Tadra-Sfeir M.Z."/>
            <person name="Najafzadeh M.J."/>
            <person name="Felipe M.S."/>
            <person name="Teixeira M."/>
            <person name="Sun J."/>
            <person name="Xi L."/>
            <person name="Gomes R."/>
            <person name="De Azevedo C.M."/>
            <person name="Salgado C.G."/>
            <person name="Da Silva M.B."/>
            <person name="Nascimento M.F."/>
            <person name="Queiroz-Telles F."/>
            <person name="Attili D.S."/>
            <person name="Gorbushina A."/>
        </authorList>
    </citation>
    <scope>NUCLEOTIDE SEQUENCE [LARGE SCALE GENOMIC DNA]</scope>
    <source>
        <strain evidence="7 8">CBS 125763</strain>
    </source>
</reference>
<feature type="region of interest" description="Disordered" evidence="6">
    <location>
        <begin position="96"/>
        <end position="118"/>
    </location>
</feature>
<keyword evidence="5" id="KW-0520">NAD</keyword>
<dbReference type="GO" id="GO:0006741">
    <property type="term" value="P:NADP+ biosynthetic process"/>
    <property type="evidence" value="ECO:0007669"/>
    <property type="project" value="InterPro"/>
</dbReference>
<keyword evidence="4" id="KW-0521">NADP</keyword>
<dbReference type="EMBL" id="LVYI01000011">
    <property type="protein sequence ID" value="OAP55250.1"/>
    <property type="molecule type" value="Genomic_DNA"/>
</dbReference>
<dbReference type="InterPro" id="IPR017437">
    <property type="entry name" value="ATP-NAD_kinase_PpnK-typ_C"/>
</dbReference>
<comment type="caution">
    <text evidence="7">The sequence shown here is derived from an EMBL/GenBank/DDBJ whole genome shotgun (WGS) entry which is preliminary data.</text>
</comment>
<dbReference type="GO" id="GO:0019674">
    <property type="term" value="P:NAD+ metabolic process"/>
    <property type="evidence" value="ECO:0007669"/>
    <property type="project" value="InterPro"/>
</dbReference>
<dbReference type="PANTHER" id="PTHR20275">
    <property type="entry name" value="NAD KINASE"/>
    <property type="match status" value="1"/>
</dbReference>
<dbReference type="InterPro" id="IPR016064">
    <property type="entry name" value="NAD/diacylglycerol_kinase_sf"/>
</dbReference>
<dbReference type="AlphaFoldDB" id="A0A178Z647"/>
<gene>
    <name evidence="7" type="ORF">AYL99_10223</name>
</gene>
<dbReference type="Gene3D" id="2.60.200.30">
    <property type="entry name" value="Probable inorganic polyphosphate/atp-NAD kinase, domain 2"/>
    <property type="match status" value="1"/>
</dbReference>
<dbReference type="RefSeq" id="XP_018688617.1">
    <property type="nucleotide sequence ID" value="XM_018841729.1"/>
</dbReference>
<dbReference type="GeneID" id="30014391"/>
<name>A0A178Z647_9EURO</name>
<evidence type="ECO:0000256" key="4">
    <source>
        <dbReference type="ARBA" id="ARBA00022857"/>
    </source>
</evidence>
<evidence type="ECO:0000256" key="3">
    <source>
        <dbReference type="ARBA" id="ARBA00022777"/>
    </source>
</evidence>
<evidence type="ECO:0000313" key="7">
    <source>
        <dbReference type="EMBL" id="OAP55250.1"/>
    </source>
</evidence>
<dbReference type="FunFam" id="2.60.200.30:FF:000005">
    <property type="entry name" value="NAD+ kinase Utr1"/>
    <property type="match status" value="1"/>
</dbReference>
<dbReference type="FunFam" id="3.40.50.10330:FF:000025">
    <property type="entry name" value="NAD+ kinase Utr1"/>
    <property type="match status" value="1"/>
</dbReference>
<dbReference type="Gene3D" id="3.40.50.10330">
    <property type="entry name" value="Probable inorganic polyphosphate/atp-NAD kinase, domain 1"/>
    <property type="match status" value="1"/>
</dbReference>